<dbReference type="InterPro" id="IPR009078">
    <property type="entry name" value="Ferritin-like_SF"/>
</dbReference>
<keyword evidence="2" id="KW-1185">Reference proteome</keyword>
<gene>
    <name evidence="1" type="ORF">SAMN06264941_1129</name>
</gene>
<dbReference type="Proteomes" id="UP000193969">
    <property type="component" value="Unassembled WGS sequence"/>
</dbReference>
<name>A0A1X7NHC4_9EURY</name>
<evidence type="ECO:0008006" key="3">
    <source>
        <dbReference type="Google" id="ProtNLM"/>
    </source>
</evidence>
<dbReference type="SUPFAM" id="SSF47240">
    <property type="entry name" value="Ferritin-like"/>
    <property type="match status" value="1"/>
</dbReference>
<dbReference type="AlphaFoldDB" id="A0A1X7NHC4"/>
<evidence type="ECO:0000313" key="2">
    <source>
        <dbReference type="Proteomes" id="UP000193969"/>
    </source>
</evidence>
<evidence type="ECO:0000313" key="1">
    <source>
        <dbReference type="EMBL" id="SMH37152.1"/>
    </source>
</evidence>
<reference evidence="2" key="1">
    <citation type="submission" date="2017-04" db="EMBL/GenBank/DDBJ databases">
        <authorList>
            <person name="Varghese N."/>
            <person name="Submissions S."/>
        </authorList>
    </citation>
    <scope>NUCLEOTIDE SEQUENCE [LARGE SCALE GENOMIC DNA]</scope>
    <source>
        <strain evidence="2">FDF-1</strain>
    </source>
</reference>
<proteinExistence type="predicted"/>
<dbReference type="RefSeq" id="WP_072360345.1">
    <property type="nucleotide sequence ID" value="NZ_FXBN01000002.1"/>
</dbReference>
<sequence length="163" mass="19269">MAGIKDKETLKSQLQKMYWIETEMEQLVVWESRIELMGEDVDALERLANDSDKHGLKLKNWMEKADIPLPDKIPRGLPQKVFDFESMDSPEMFKAIMKYEILSRDVYKNITKIEPYIIEELFPDENDQKNFLKEMEHISKEEEGHRQICEERVGGFKTIRGKS</sequence>
<protein>
    <recommendedName>
        <fullName evidence="3">Rubrerythrin</fullName>
    </recommendedName>
</protein>
<dbReference type="EMBL" id="FXBN01000002">
    <property type="protein sequence ID" value="SMH37152.1"/>
    <property type="molecule type" value="Genomic_DNA"/>
</dbReference>
<organism evidence="1 2">
    <name type="scientific">Methanohalophilus portucalensis FDF-1</name>
    <dbReference type="NCBI Taxonomy" id="523843"/>
    <lineage>
        <taxon>Archaea</taxon>
        <taxon>Methanobacteriati</taxon>
        <taxon>Methanobacteriota</taxon>
        <taxon>Stenosarchaea group</taxon>
        <taxon>Methanomicrobia</taxon>
        <taxon>Methanosarcinales</taxon>
        <taxon>Methanosarcinaceae</taxon>
        <taxon>Methanohalophilus</taxon>
    </lineage>
</organism>
<accession>A0A1X7NHC4</accession>